<dbReference type="Gene3D" id="1.10.10.10">
    <property type="entry name" value="Winged helix-like DNA-binding domain superfamily/Winged helix DNA-binding domain"/>
    <property type="match status" value="2"/>
</dbReference>
<feature type="region of interest" description="Disordered" evidence="2">
    <location>
        <begin position="595"/>
        <end position="622"/>
    </location>
</feature>
<dbReference type="Proteomes" id="UP000469890">
    <property type="component" value="Unassembled WGS sequence"/>
</dbReference>
<dbReference type="InterPro" id="IPR044926">
    <property type="entry name" value="RGS_subdomain_2"/>
</dbReference>
<feature type="compositionally biased region" description="Low complexity" evidence="2">
    <location>
        <begin position="299"/>
        <end position="343"/>
    </location>
</feature>
<evidence type="ECO:0000256" key="1">
    <source>
        <dbReference type="ARBA" id="ARBA00022700"/>
    </source>
</evidence>
<dbReference type="PROSITE" id="PS50186">
    <property type="entry name" value="DEP"/>
    <property type="match status" value="1"/>
</dbReference>
<dbReference type="InterPro" id="IPR036390">
    <property type="entry name" value="WH_DNA-bd_sf"/>
</dbReference>
<accession>A0A8H4BIF9</accession>
<reference evidence="5 6" key="1">
    <citation type="submission" date="2019-09" db="EMBL/GenBank/DDBJ databases">
        <authorList>
            <consortium name="DOE Joint Genome Institute"/>
            <person name="Mondo S.J."/>
            <person name="Navarro-Mendoza M.I."/>
            <person name="Perez-Arques C."/>
            <person name="Panchal S."/>
            <person name="Nicolas F.E."/>
            <person name="Ganguly P."/>
            <person name="Pangilinan J."/>
            <person name="Grigoriev I."/>
            <person name="Heitman J."/>
            <person name="Sanya K."/>
            <person name="Garre V."/>
        </authorList>
    </citation>
    <scope>NUCLEOTIDE SEQUENCE [LARGE SCALE GENOMIC DNA]</scope>
    <source>
        <strain evidence="5 6">MU402</strain>
    </source>
</reference>
<keyword evidence="1" id="KW-0734">Signal transduction inhibitor</keyword>
<evidence type="ECO:0000259" key="3">
    <source>
        <dbReference type="PROSITE" id="PS50132"/>
    </source>
</evidence>
<dbReference type="InterPro" id="IPR036388">
    <property type="entry name" value="WH-like_DNA-bd_sf"/>
</dbReference>
<proteinExistence type="predicted"/>
<evidence type="ECO:0000313" key="6">
    <source>
        <dbReference type="Proteomes" id="UP000469890"/>
    </source>
</evidence>
<dbReference type="AlphaFoldDB" id="A0A8H4BIF9"/>
<feature type="region of interest" description="Disordered" evidence="2">
    <location>
        <begin position="299"/>
        <end position="348"/>
    </location>
</feature>
<dbReference type="GO" id="GO:0035556">
    <property type="term" value="P:intracellular signal transduction"/>
    <property type="evidence" value="ECO:0007669"/>
    <property type="project" value="InterPro"/>
</dbReference>
<evidence type="ECO:0000256" key="2">
    <source>
        <dbReference type="SAM" id="MobiDB-lite"/>
    </source>
</evidence>
<dbReference type="PROSITE" id="PS50132">
    <property type="entry name" value="RGS"/>
    <property type="match status" value="1"/>
</dbReference>
<dbReference type="Pfam" id="PF25889">
    <property type="entry name" value="WHD_Fungal_DR"/>
    <property type="match status" value="1"/>
</dbReference>
<sequence>MPNSASLSTYTTMMRVNSKGRPYAKDLFDIYSALLIQQPLTDHRSLFRTYPSTFTTDEAVESLGNLEFTHLVSTPNPLDASNPILTRTTTTFSMSRAMAKTLGQHFINARLTENATDPQNRTMKDRGIWSPTPKGKCMIQDFSRRARVPIKHMQSHLARIQTFPIVQFERLLDDDQISFSRQNMIEAFKTMMEWLPTDTILFDDVAGVSNENVTQYKDAFYGYQCFEWISEYTSVVSSQESEMIAAEFVQYGWMLQILDKSDKLSVRKDESTLFKYDKRTQYYLTEKGRQTLEANRFLHGSSSNHHHAPSSSSRSRTQSSATTTNTATSSGSSSSSIKTNNSAPPQAPLKAISLNKSKKEEYASRLLPTTAVTSLPDSTIHARLESILEDPLVRMYFRHFLKSCFCEENINFWVDYTALIKKLGYVSEDKDTIKPEEILSLPSKLCDSLLVHCCSIYNNYFCPENAPSELNIDHGLRYDIVQYMQATFTSTVYSSDEENANSKAVVADASNVPFGSISVSSHGILSSTAMSSFRRRKRRTAKIRLDSPQTCLYKILHLYDQANNHICRIMAQDSVPRFMKTQRYKELMQSYYLSPEERQKKLSMHDEDVVEEDEEEDTSEEE</sequence>
<dbReference type="Gene3D" id="1.10.167.10">
    <property type="entry name" value="Regulator of G-protein Signalling 4, domain 2"/>
    <property type="match status" value="1"/>
</dbReference>
<dbReference type="EMBL" id="JAAECE010000004">
    <property type="protein sequence ID" value="KAF1802719.1"/>
    <property type="molecule type" value="Genomic_DNA"/>
</dbReference>
<evidence type="ECO:0000313" key="5">
    <source>
        <dbReference type="EMBL" id="KAF1802719.1"/>
    </source>
</evidence>
<dbReference type="GO" id="GO:0009968">
    <property type="term" value="P:negative regulation of signal transduction"/>
    <property type="evidence" value="ECO:0007669"/>
    <property type="project" value="UniProtKB-KW"/>
</dbReference>
<dbReference type="PANTHER" id="PTHR10845:SF192">
    <property type="entry name" value="DOUBLE HIT, ISOFORM B"/>
    <property type="match status" value="1"/>
</dbReference>
<dbReference type="Pfam" id="PF00615">
    <property type="entry name" value="RGS"/>
    <property type="match status" value="1"/>
</dbReference>
<dbReference type="InterPro" id="IPR058855">
    <property type="entry name" value="RGS1/SST2-like_Fungal-DR"/>
</dbReference>
<protein>
    <recommendedName>
        <fullName evidence="7">RGS domain-containing protein</fullName>
    </recommendedName>
</protein>
<feature type="compositionally biased region" description="Basic and acidic residues" evidence="2">
    <location>
        <begin position="595"/>
        <end position="607"/>
    </location>
</feature>
<feature type="domain" description="DEP" evidence="4">
    <location>
        <begin position="216"/>
        <end position="278"/>
    </location>
</feature>
<organism evidence="5 6">
    <name type="scientific">Mucor circinelloides f. lusitanicus</name>
    <name type="common">Mucor racemosus var. lusitanicus</name>
    <dbReference type="NCBI Taxonomy" id="29924"/>
    <lineage>
        <taxon>Eukaryota</taxon>
        <taxon>Fungi</taxon>
        <taxon>Fungi incertae sedis</taxon>
        <taxon>Mucoromycota</taxon>
        <taxon>Mucoromycotina</taxon>
        <taxon>Mucoromycetes</taxon>
        <taxon>Mucorales</taxon>
        <taxon>Mucorineae</taxon>
        <taxon>Mucoraceae</taxon>
        <taxon>Mucor</taxon>
    </lineage>
</organism>
<gene>
    <name evidence="5" type="ORF">FB192DRAFT_1326998</name>
</gene>
<evidence type="ECO:0000259" key="4">
    <source>
        <dbReference type="PROSITE" id="PS50186"/>
    </source>
</evidence>
<dbReference type="InterPro" id="IPR000591">
    <property type="entry name" value="DEP_dom"/>
</dbReference>
<evidence type="ECO:0008006" key="7">
    <source>
        <dbReference type="Google" id="ProtNLM"/>
    </source>
</evidence>
<dbReference type="PANTHER" id="PTHR10845">
    <property type="entry name" value="REGULATOR OF G PROTEIN SIGNALING"/>
    <property type="match status" value="1"/>
</dbReference>
<dbReference type="SUPFAM" id="SSF48097">
    <property type="entry name" value="Regulator of G-protein signaling, RGS"/>
    <property type="match status" value="1"/>
</dbReference>
<dbReference type="InterPro" id="IPR016137">
    <property type="entry name" value="RGS"/>
</dbReference>
<feature type="compositionally biased region" description="Acidic residues" evidence="2">
    <location>
        <begin position="608"/>
        <end position="622"/>
    </location>
</feature>
<dbReference type="SMART" id="SM00049">
    <property type="entry name" value="DEP"/>
    <property type="match status" value="2"/>
</dbReference>
<dbReference type="SUPFAM" id="SSF46785">
    <property type="entry name" value="Winged helix' DNA-binding domain"/>
    <property type="match status" value="2"/>
</dbReference>
<comment type="caution">
    <text evidence="5">The sequence shown here is derived from an EMBL/GenBank/DDBJ whole genome shotgun (WGS) entry which is preliminary data.</text>
</comment>
<dbReference type="SMART" id="SM00315">
    <property type="entry name" value="RGS"/>
    <property type="match status" value="1"/>
</dbReference>
<dbReference type="InterPro" id="IPR036305">
    <property type="entry name" value="RGS_sf"/>
</dbReference>
<feature type="domain" description="RGS" evidence="3">
    <location>
        <begin position="383"/>
        <end position="588"/>
    </location>
</feature>
<name>A0A8H4BIF9_MUCCL</name>